<evidence type="ECO:0008006" key="4">
    <source>
        <dbReference type="Google" id="ProtNLM"/>
    </source>
</evidence>
<sequence length="664" mass="73589">MIAKKKLVILRNKILRRVVSSRPIFAEATAGKPLLSKSQRFLGRLVFVFSARQIRASLIFAAGGVLLLIIFTTLSELSFGAKFSKQILGEAAVGVEFLKDSNLADARRQFAKVEQSINDSREIFIRIAAGTALGENLKRALEAGDHLTSAMALIKTDNNLTEALRWDAASNSSSPEFYQKLRQSRETWFAAKKEIVEARRLLESLPTSLLPENVQRQAGQGMSLLSAAEAGLDRGAELSGFVLSLLGGEKKTYVLIFQNNNEARSTGGFIGTYGLLGLGNGVMKISKIESIYALDGQLKGKIASPGPLSRKASLYWGMRDANWFADFPASSRKILEFMEKENGVLTDGVISFTPDFFEELLEITGPVEMPEYGEVLTAQNFRDVVQYKTSIDYDRKLNEPKKFLADFAPRVMAKLSGLDEEQKIKLAEIFLGAVQQKNFLMFSLDPGLQKIILDYGTAGEIKKTSGDFLAIIHSNSGGGKTDQGIEQSVEKKVRVDDIGRQITTLKITRTHKAANEIYLPYNIDFMRIFVPEGSRILSASGFDSAPLLLSARQGMATDPDLAFWDSGIQRDWKTGIYVGSESGYTVFMDWLELGPKQSKTVTLEYVLPQIGRQYSLLLQKQPGAREFNFELDVEGIDTPAFQYPDSWPVSEIVDSDRFYSIVGL</sequence>
<feature type="transmembrane region" description="Helical" evidence="1">
    <location>
        <begin position="54"/>
        <end position="74"/>
    </location>
</feature>
<comment type="caution">
    <text evidence="2">The sequence shown here is derived from an EMBL/GenBank/DDBJ whole genome shotgun (WGS) entry which is preliminary data.</text>
</comment>
<keyword evidence="1" id="KW-1133">Transmembrane helix</keyword>
<dbReference type="Proteomes" id="UP000176864">
    <property type="component" value="Unassembled WGS sequence"/>
</dbReference>
<dbReference type="STRING" id="1817824.A2751_05380"/>
<keyword evidence="1" id="KW-0472">Membrane</keyword>
<dbReference type="EMBL" id="MFEK01000003">
    <property type="protein sequence ID" value="OGE79434.1"/>
    <property type="molecule type" value="Genomic_DNA"/>
</dbReference>
<evidence type="ECO:0000313" key="2">
    <source>
        <dbReference type="EMBL" id="OGE79434.1"/>
    </source>
</evidence>
<evidence type="ECO:0000256" key="1">
    <source>
        <dbReference type="SAM" id="Phobius"/>
    </source>
</evidence>
<protein>
    <recommendedName>
        <fullName evidence="4">DUF4012 domain-containing protein</fullName>
    </recommendedName>
</protein>
<accession>A0A1F5NPH6</accession>
<name>A0A1F5NPH6_9BACT</name>
<evidence type="ECO:0000313" key="3">
    <source>
        <dbReference type="Proteomes" id="UP000176864"/>
    </source>
</evidence>
<keyword evidence="1" id="KW-0812">Transmembrane</keyword>
<gene>
    <name evidence="2" type="ORF">A2751_05380</name>
</gene>
<dbReference type="AlphaFoldDB" id="A0A1F5NPH6"/>
<dbReference type="Pfam" id="PF13196">
    <property type="entry name" value="DUF4012"/>
    <property type="match status" value="1"/>
</dbReference>
<dbReference type="InterPro" id="IPR025101">
    <property type="entry name" value="DUF4012"/>
</dbReference>
<organism evidence="2 3">
    <name type="scientific">Candidatus Doudnabacteria bacterium RIFCSPHIGHO2_01_FULL_46_14</name>
    <dbReference type="NCBI Taxonomy" id="1817824"/>
    <lineage>
        <taxon>Bacteria</taxon>
        <taxon>Candidatus Doudnaibacteriota</taxon>
    </lineage>
</organism>
<reference evidence="2 3" key="1">
    <citation type="journal article" date="2016" name="Nat. Commun.">
        <title>Thousands of microbial genomes shed light on interconnected biogeochemical processes in an aquifer system.</title>
        <authorList>
            <person name="Anantharaman K."/>
            <person name="Brown C.T."/>
            <person name="Hug L.A."/>
            <person name="Sharon I."/>
            <person name="Castelle C.J."/>
            <person name="Probst A.J."/>
            <person name="Thomas B.C."/>
            <person name="Singh A."/>
            <person name="Wilkins M.J."/>
            <person name="Karaoz U."/>
            <person name="Brodie E.L."/>
            <person name="Williams K.H."/>
            <person name="Hubbard S.S."/>
            <person name="Banfield J.F."/>
        </authorList>
    </citation>
    <scope>NUCLEOTIDE SEQUENCE [LARGE SCALE GENOMIC DNA]</scope>
</reference>
<proteinExistence type="predicted"/>